<organism evidence="2 3">
    <name type="scientific">Tetrahymena thermophila (strain SB210)</name>
    <dbReference type="NCBI Taxonomy" id="312017"/>
    <lineage>
        <taxon>Eukaryota</taxon>
        <taxon>Sar</taxon>
        <taxon>Alveolata</taxon>
        <taxon>Ciliophora</taxon>
        <taxon>Intramacronucleata</taxon>
        <taxon>Oligohymenophorea</taxon>
        <taxon>Hymenostomatida</taxon>
        <taxon>Tetrahymenina</taxon>
        <taxon>Tetrahymenidae</taxon>
        <taxon>Tetrahymena</taxon>
    </lineage>
</organism>
<keyword evidence="1 2" id="KW-0812">Transmembrane</keyword>
<dbReference type="InParanoid" id="Q22D48"/>
<sequence length="285" mass="33519">MGKKDKLHQVSFLLDKLYDINKQLGGYSFIKRKINYADNKFEVLFVECKDKIMQIKQIQKIQDQGQNKSKPNPKIIVQKYQINNIINDCQILIQSIYNLLNKQAKQKDTCKQLFEFQNKKYKDLKREIENIMQECDLNSTILNLDDIELVQNPVKYSEVDQQSILDINRQTNRINRQEPDKKDLSCFKNIEHNNQIQEQILVSIYEKAKILENKVNEIGEKQKQIGSQVGKSNQIIQKTNTILSNQTQRMKNLVTQLREPSKFCLDITLILFIIGLIGILWQMLK</sequence>
<dbReference type="AlphaFoldDB" id="Q22D48"/>
<dbReference type="KEGG" id="tet:TTHERM_01002700"/>
<dbReference type="STRING" id="312017.Q22D48"/>
<gene>
    <name evidence="2" type="ORF">TTHERM_01002700</name>
</gene>
<reference evidence="3" key="1">
    <citation type="journal article" date="2006" name="PLoS Biol.">
        <title>Macronuclear genome sequence of the ciliate Tetrahymena thermophila, a model eukaryote.</title>
        <authorList>
            <person name="Eisen J.A."/>
            <person name="Coyne R.S."/>
            <person name="Wu M."/>
            <person name="Wu D."/>
            <person name="Thiagarajan M."/>
            <person name="Wortman J.R."/>
            <person name="Badger J.H."/>
            <person name="Ren Q."/>
            <person name="Amedeo P."/>
            <person name="Jones K.M."/>
            <person name="Tallon L.J."/>
            <person name="Delcher A.L."/>
            <person name="Salzberg S.L."/>
            <person name="Silva J.C."/>
            <person name="Haas B.J."/>
            <person name="Majoros W.H."/>
            <person name="Farzad M."/>
            <person name="Carlton J.M."/>
            <person name="Smith R.K. Jr."/>
            <person name="Garg J."/>
            <person name="Pearlman R.E."/>
            <person name="Karrer K.M."/>
            <person name="Sun L."/>
            <person name="Manning G."/>
            <person name="Elde N.C."/>
            <person name="Turkewitz A.P."/>
            <person name="Asai D.J."/>
            <person name="Wilkes D.E."/>
            <person name="Wang Y."/>
            <person name="Cai H."/>
            <person name="Collins K."/>
            <person name="Stewart B.A."/>
            <person name="Lee S.R."/>
            <person name="Wilamowska K."/>
            <person name="Weinberg Z."/>
            <person name="Ruzzo W.L."/>
            <person name="Wloga D."/>
            <person name="Gaertig J."/>
            <person name="Frankel J."/>
            <person name="Tsao C.-C."/>
            <person name="Gorovsky M.A."/>
            <person name="Keeling P.J."/>
            <person name="Waller R.F."/>
            <person name="Patron N.J."/>
            <person name="Cherry J.M."/>
            <person name="Stover N.A."/>
            <person name="Krieger C.J."/>
            <person name="del Toro C."/>
            <person name="Ryder H.F."/>
            <person name="Williamson S.C."/>
            <person name="Barbeau R.A."/>
            <person name="Hamilton E.P."/>
            <person name="Orias E."/>
        </authorList>
    </citation>
    <scope>NUCLEOTIDE SEQUENCE [LARGE SCALE GENOMIC DNA]</scope>
    <source>
        <strain evidence="3">SB210</strain>
    </source>
</reference>
<evidence type="ECO:0000313" key="2">
    <source>
        <dbReference type="EMBL" id="EAR83205.2"/>
    </source>
</evidence>
<keyword evidence="1" id="KW-0472">Membrane</keyword>
<dbReference type="GeneID" id="7834035"/>
<proteinExistence type="predicted"/>
<keyword evidence="1" id="KW-1133">Transmembrane helix</keyword>
<keyword evidence="3" id="KW-1185">Reference proteome</keyword>
<dbReference type="EMBL" id="GG662361">
    <property type="protein sequence ID" value="EAR83205.2"/>
    <property type="molecule type" value="Genomic_DNA"/>
</dbReference>
<feature type="transmembrane region" description="Helical" evidence="1">
    <location>
        <begin position="263"/>
        <end position="284"/>
    </location>
</feature>
<evidence type="ECO:0000313" key="3">
    <source>
        <dbReference type="Proteomes" id="UP000009168"/>
    </source>
</evidence>
<protein>
    <submittedName>
        <fullName evidence="2">Transmembrane protein, putative</fullName>
    </submittedName>
</protein>
<dbReference type="HOGENOM" id="CLU_1269161_0_0_1"/>
<dbReference type="RefSeq" id="XP_001030868.2">
    <property type="nucleotide sequence ID" value="XM_001030868.2"/>
</dbReference>
<name>Q22D48_TETTS</name>
<dbReference type="OrthoDB" id="305936at2759"/>
<dbReference type="Proteomes" id="UP000009168">
    <property type="component" value="Unassembled WGS sequence"/>
</dbReference>
<evidence type="ECO:0000256" key="1">
    <source>
        <dbReference type="SAM" id="Phobius"/>
    </source>
</evidence>
<accession>Q22D48</accession>